<evidence type="ECO:0000313" key="2">
    <source>
        <dbReference type="Proteomes" id="UP000469185"/>
    </source>
</evidence>
<comment type="caution">
    <text evidence="1">The sequence shown here is derived from an EMBL/GenBank/DDBJ whole genome shotgun (WGS) entry which is preliminary data.</text>
</comment>
<evidence type="ECO:0000313" key="1">
    <source>
        <dbReference type="EMBL" id="NED94729.1"/>
    </source>
</evidence>
<dbReference type="AlphaFoldDB" id="A0A6N9YIN4"/>
<name>A0A6N9YIN4_9ACTN</name>
<sequence>MKIDSYPCYGCAGGAPRWRSPRLGWLCLTCFSEKSEPAVRVVTDSEDDAEPTCDGLPVVRGENGSAWTLVVYGHKAAAPVEILPLGDKLDAEEAVDEAKWILDKRSRQQTA</sequence>
<proteinExistence type="predicted"/>
<reference evidence="1 2" key="1">
    <citation type="submission" date="2020-02" db="EMBL/GenBank/DDBJ databases">
        <authorList>
            <person name="Li X.-J."/>
            <person name="Feng X.-M."/>
        </authorList>
    </citation>
    <scope>NUCLEOTIDE SEQUENCE [LARGE SCALE GENOMIC DNA]</scope>
    <source>
        <strain evidence="1 2">CGMCC 4.7225</strain>
    </source>
</reference>
<dbReference type="RefSeq" id="WP_163816722.1">
    <property type="nucleotide sequence ID" value="NZ_JAAGOB010000002.1"/>
</dbReference>
<organism evidence="1 2">
    <name type="scientific">Phytoactinopolyspora alkaliphila</name>
    <dbReference type="NCBI Taxonomy" id="1783498"/>
    <lineage>
        <taxon>Bacteria</taxon>
        <taxon>Bacillati</taxon>
        <taxon>Actinomycetota</taxon>
        <taxon>Actinomycetes</taxon>
        <taxon>Jiangellales</taxon>
        <taxon>Jiangellaceae</taxon>
        <taxon>Phytoactinopolyspora</taxon>
    </lineage>
</organism>
<dbReference type="EMBL" id="JAAGOB010000002">
    <property type="protein sequence ID" value="NED94729.1"/>
    <property type="molecule type" value="Genomic_DNA"/>
</dbReference>
<protein>
    <submittedName>
        <fullName evidence="1">Uncharacterized protein</fullName>
    </submittedName>
</protein>
<keyword evidence="2" id="KW-1185">Reference proteome</keyword>
<gene>
    <name evidence="1" type="ORF">G1H11_05335</name>
</gene>
<dbReference type="Proteomes" id="UP000469185">
    <property type="component" value="Unassembled WGS sequence"/>
</dbReference>
<accession>A0A6N9YIN4</accession>